<dbReference type="AlphaFoldDB" id="R0GDI2"/>
<dbReference type="EMBL" id="KB870806">
    <property type="protein sequence ID" value="EOA33852.1"/>
    <property type="molecule type" value="Genomic_DNA"/>
</dbReference>
<gene>
    <name evidence="1" type="ORF">CARUB_v10021342mg</name>
</gene>
<proteinExistence type="predicted"/>
<reference evidence="2" key="1">
    <citation type="journal article" date="2013" name="Nat. Genet.">
        <title>The Capsella rubella genome and the genomic consequences of rapid mating system evolution.</title>
        <authorList>
            <person name="Slotte T."/>
            <person name="Hazzouri K.M."/>
            <person name="Agren J.A."/>
            <person name="Koenig D."/>
            <person name="Maumus F."/>
            <person name="Guo Y.L."/>
            <person name="Steige K."/>
            <person name="Platts A.E."/>
            <person name="Escobar J.S."/>
            <person name="Newman L.K."/>
            <person name="Wang W."/>
            <person name="Mandakova T."/>
            <person name="Vello E."/>
            <person name="Smith L.M."/>
            <person name="Henz S.R."/>
            <person name="Steffen J."/>
            <person name="Takuno S."/>
            <person name="Brandvain Y."/>
            <person name="Coop G."/>
            <person name="Andolfatto P."/>
            <person name="Hu T.T."/>
            <person name="Blanchette M."/>
            <person name="Clark R.M."/>
            <person name="Quesneville H."/>
            <person name="Nordborg M."/>
            <person name="Gaut B.S."/>
            <person name="Lysak M.A."/>
            <person name="Jenkins J."/>
            <person name="Grimwood J."/>
            <person name="Chapman J."/>
            <person name="Prochnik S."/>
            <person name="Shu S."/>
            <person name="Rokhsar D."/>
            <person name="Schmutz J."/>
            <person name="Weigel D."/>
            <person name="Wright S.I."/>
        </authorList>
    </citation>
    <scope>NUCLEOTIDE SEQUENCE [LARGE SCALE GENOMIC DNA]</scope>
    <source>
        <strain evidence="2">cv. Monte Gargano</strain>
    </source>
</reference>
<organism evidence="1 2">
    <name type="scientific">Capsella rubella</name>
    <dbReference type="NCBI Taxonomy" id="81985"/>
    <lineage>
        <taxon>Eukaryota</taxon>
        <taxon>Viridiplantae</taxon>
        <taxon>Streptophyta</taxon>
        <taxon>Embryophyta</taxon>
        <taxon>Tracheophyta</taxon>
        <taxon>Spermatophyta</taxon>
        <taxon>Magnoliopsida</taxon>
        <taxon>eudicotyledons</taxon>
        <taxon>Gunneridae</taxon>
        <taxon>Pentapetalae</taxon>
        <taxon>rosids</taxon>
        <taxon>malvids</taxon>
        <taxon>Brassicales</taxon>
        <taxon>Brassicaceae</taxon>
        <taxon>Camelineae</taxon>
        <taxon>Capsella</taxon>
    </lineage>
</organism>
<dbReference type="Proteomes" id="UP000029121">
    <property type="component" value="Unassembled WGS sequence"/>
</dbReference>
<evidence type="ECO:0000313" key="2">
    <source>
        <dbReference type="Proteomes" id="UP000029121"/>
    </source>
</evidence>
<evidence type="ECO:0000313" key="1">
    <source>
        <dbReference type="EMBL" id="EOA33852.1"/>
    </source>
</evidence>
<name>R0GDI2_9BRAS</name>
<sequence length="107" mass="12892">MKRFVTRRLRGKKRRDAQIFLPTKEEDCREEPESRLSCMEDIEEMMQEFSMEGEFVFGSFWRQGDSANDLDFGNSRFEITNYRDHQSLSFLITEDVLLDSRIHIMKR</sequence>
<accession>R0GDI2</accession>
<keyword evidence="2" id="KW-1185">Reference proteome</keyword>
<dbReference type="KEGG" id="crb:17895074"/>
<dbReference type="OrthoDB" id="1914633at2759"/>
<protein>
    <submittedName>
        <fullName evidence="1">Uncharacterized protein</fullName>
    </submittedName>
</protein>